<dbReference type="AlphaFoldDB" id="A0A1F6AC45"/>
<evidence type="ECO:0000313" key="2">
    <source>
        <dbReference type="Proteomes" id="UP000177092"/>
    </source>
</evidence>
<proteinExistence type="predicted"/>
<dbReference type="EMBL" id="MFJN01000012">
    <property type="protein sequence ID" value="OGG21963.1"/>
    <property type="molecule type" value="Genomic_DNA"/>
</dbReference>
<organism evidence="1 2">
    <name type="scientific">Candidatus Gottesmanbacteria bacterium RIFCSPHIGHO2_02_FULL_40_13</name>
    <dbReference type="NCBI Taxonomy" id="1798384"/>
    <lineage>
        <taxon>Bacteria</taxon>
        <taxon>Candidatus Gottesmaniibacteriota</taxon>
    </lineage>
</organism>
<reference evidence="1 2" key="1">
    <citation type="journal article" date="2016" name="Nat. Commun.">
        <title>Thousands of microbial genomes shed light on interconnected biogeochemical processes in an aquifer system.</title>
        <authorList>
            <person name="Anantharaman K."/>
            <person name="Brown C.T."/>
            <person name="Hug L.A."/>
            <person name="Sharon I."/>
            <person name="Castelle C.J."/>
            <person name="Probst A.J."/>
            <person name="Thomas B.C."/>
            <person name="Singh A."/>
            <person name="Wilkins M.J."/>
            <person name="Karaoz U."/>
            <person name="Brodie E.L."/>
            <person name="Williams K.H."/>
            <person name="Hubbard S.S."/>
            <person name="Banfield J.F."/>
        </authorList>
    </citation>
    <scope>NUCLEOTIDE SEQUENCE [LARGE SCALE GENOMIC DNA]</scope>
</reference>
<evidence type="ECO:0008006" key="3">
    <source>
        <dbReference type="Google" id="ProtNLM"/>
    </source>
</evidence>
<evidence type="ECO:0000313" key="1">
    <source>
        <dbReference type="EMBL" id="OGG21963.1"/>
    </source>
</evidence>
<dbReference type="STRING" id="1798384.A3D03_02130"/>
<protein>
    <recommendedName>
        <fullName evidence="3">Polymerase nucleotidyl transferase domain-containing protein</fullName>
    </recommendedName>
</protein>
<dbReference type="Proteomes" id="UP000177092">
    <property type="component" value="Unassembled WGS sequence"/>
</dbReference>
<comment type="caution">
    <text evidence="1">The sequence shown here is derived from an EMBL/GenBank/DDBJ whole genome shotgun (WGS) entry which is preliminary data.</text>
</comment>
<name>A0A1F6AC45_9BACT</name>
<gene>
    <name evidence="1" type="ORF">A3D03_02130</name>
</gene>
<sequence length="305" mass="36223">MPSKLDEAILKTLCYHDLFDYPLRWKEISRWLIKNTQKLSARNIESGNKNPLIIKKQGFYCLTGREKIINLRKQRKIYSKDKIILTEKLVDFLKYIPSIKLVGVTGALAMENAKRQDDIDLFIITSANFLWTTRLLVTLYFELLGVRRRPSDQNVNNKICLNMYLDENNLAIAETEHDIYLAHEILQMKPVIVKGDIYRKFIQANIWIKKYLPHAINYRVIVNTIKKRPSFFSRLKILIINNIRVMFFPFETIIRVMQIRRMSKRKTIEIVRDGMIKFHPHDAHNRVISGYRQNLRRMKIQDSLT</sequence>
<accession>A0A1F6AC45</accession>